<dbReference type="SUPFAM" id="SSF53474">
    <property type="entry name" value="alpha/beta-Hydrolases"/>
    <property type="match status" value="1"/>
</dbReference>
<evidence type="ECO:0000313" key="2">
    <source>
        <dbReference type="EMBL" id="MDI5967459.1"/>
    </source>
</evidence>
<name>A0AA90KC10_9ACTN</name>
<accession>A0AA90KC10</accession>
<dbReference type="Gene3D" id="3.40.50.1820">
    <property type="entry name" value="alpha/beta hydrolase"/>
    <property type="match status" value="1"/>
</dbReference>
<evidence type="ECO:0000259" key="1">
    <source>
        <dbReference type="Pfam" id="PF12697"/>
    </source>
</evidence>
<dbReference type="InterPro" id="IPR050471">
    <property type="entry name" value="AB_hydrolase"/>
</dbReference>
<dbReference type="Proteomes" id="UP001156398">
    <property type="component" value="Unassembled WGS sequence"/>
</dbReference>
<dbReference type="PANTHER" id="PTHR43433">
    <property type="entry name" value="HYDROLASE, ALPHA/BETA FOLD FAMILY PROTEIN"/>
    <property type="match status" value="1"/>
</dbReference>
<evidence type="ECO:0000313" key="3">
    <source>
        <dbReference type="EMBL" id="MDI5974383.1"/>
    </source>
</evidence>
<feature type="domain" description="AB hydrolase-1" evidence="1">
    <location>
        <begin position="25"/>
        <end position="246"/>
    </location>
</feature>
<dbReference type="EMBL" id="JABXJJ020000074">
    <property type="protein sequence ID" value="MDI5974383.1"/>
    <property type="molecule type" value="Genomic_DNA"/>
</dbReference>
<evidence type="ECO:0000313" key="4">
    <source>
        <dbReference type="Proteomes" id="UP001156398"/>
    </source>
</evidence>
<gene>
    <name evidence="2" type="ORF">POF43_032855</name>
    <name evidence="3" type="ORF">POF50_034415</name>
</gene>
<comment type="caution">
    <text evidence="3">The sequence shown here is derived from an EMBL/GenBank/DDBJ whole genome shotgun (WGS) entry which is preliminary data.</text>
</comment>
<organism evidence="3">
    <name type="scientific">Streptantibioticus silvisoli</name>
    <dbReference type="NCBI Taxonomy" id="2705255"/>
    <lineage>
        <taxon>Bacteria</taxon>
        <taxon>Bacillati</taxon>
        <taxon>Actinomycetota</taxon>
        <taxon>Actinomycetes</taxon>
        <taxon>Kitasatosporales</taxon>
        <taxon>Streptomycetaceae</taxon>
        <taxon>Streptantibioticus</taxon>
    </lineage>
</organism>
<proteinExistence type="predicted"/>
<sequence length="259" mass="26260">MVGSAVAADGVRIAYETAGEGGVPLLLVHGWCCERSYLAPQFEHFAAGRQVVAVDLRGHGGSGAGEPEAYGVEVFAGDALAAAAAAGAERPVVVGHSMGALVALACAARPGAVRGAVLLDPAPVVSERGKAVFAAAVADVAADRDGAWRRRFAEGLFGPADTVRRDRVPGEMASVPVRIAAPGMRAMAGFEGAAALAAVEAAGVPVLVVTGGRPERALADWRHAVLARTAGAGHFLQLEVPEQVNAMIERFLVVGGMAS</sequence>
<reference evidence="3 4" key="1">
    <citation type="submission" date="2023-05" db="EMBL/GenBank/DDBJ databases">
        <title>Streptantibioticus silvisoli sp. nov., acidotolerant actinomycetes 1 from pine litter.</title>
        <authorList>
            <person name="Swiecimska M."/>
            <person name="Golinska P."/>
            <person name="Sangal V."/>
            <person name="Wachnowicz B."/>
            <person name="Goodfellow M."/>
        </authorList>
    </citation>
    <scope>NUCLEOTIDE SEQUENCE</scope>
    <source>
        <strain evidence="3">SL13</strain>
        <strain evidence="2 4">SL54</strain>
    </source>
</reference>
<keyword evidence="4" id="KW-1185">Reference proteome</keyword>
<dbReference type="EMBL" id="JAAGKO020000091">
    <property type="protein sequence ID" value="MDI5967459.1"/>
    <property type="molecule type" value="Genomic_DNA"/>
</dbReference>
<dbReference type="RefSeq" id="WP_271318040.1">
    <property type="nucleotide sequence ID" value="NZ_JAAGKO020000091.1"/>
</dbReference>
<dbReference type="InterPro" id="IPR000073">
    <property type="entry name" value="AB_hydrolase_1"/>
</dbReference>
<dbReference type="InterPro" id="IPR029058">
    <property type="entry name" value="AB_hydrolase_fold"/>
</dbReference>
<protein>
    <submittedName>
        <fullName evidence="3">Alpha/beta hydrolase</fullName>
    </submittedName>
</protein>
<dbReference type="PANTHER" id="PTHR43433:SF5">
    <property type="entry name" value="AB HYDROLASE-1 DOMAIN-CONTAINING PROTEIN"/>
    <property type="match status" value="1"/>
</dbReference>
<dbReference type="Pfam" id="PF12697">
    <property type="entry name" value="Abhydrolase_6"/>
    <property type="match status" value="1"/>
</dbReference>
<keyword evidence="3" id="KW-0378">Hydrolase</keyword>
<dbReference type="AlphaFoldDB" id="A0AA90KC10"/>
<dbReference type="GO" id="GO:0016787">
    <property type="term" value="F:hydrolase activity"/>
    <property type="evidence" value="ECO:0007669"/>
    <property type="project" value="UniProtKB-KW"/>
</dbReference>